<sequence length="629" mass="72358">MKTKILFIAYLLTHVAVNSQNTESSWVLKFNEKPNWLSVDQRTNCVYYYDNLTLKAFDYSLNKELWSLSMPNYKGASFFYKEASSLLKINDTKTFSVVSNKSIVINRFTGDVVFKASEIKDFHKSKIFYTKDENFALIMNKEVIKKDKKKNIKRKVNWYLTLVRINGSESLWTIKLPEKKLGLLGDSFTFGAVCTKNTLLFTYDSNLLAYNINDGSLKWERNFKTDKIKLVEVSANNQGFISVYDLENGGYAMNYSSIETGKDVWKEPFNLGKFYDIEFAPNQIIVKCENGFNYLGADGSKFWSKNVSIKGKIEKVYVQGDNHLIINNVNGKYFANWINEDGAHVFNNPVFVGSKEIIEGLKMDDYLLIITSKSILTYDFEKQEVISLLPIKDKITYSIDKKNKDLVYKYGKKDTPVVLKYKATKPQVLIKKVPFTKKNDTITRIESFNGNYSFISKHEVVKTDNTGQEISRLYFKPPSKALKTIASIGAIVLGTVFAKEAGKINRELYKAGLKDIHDFNNEFTTAYYFSEFGAAELGMGVVAGATVNDMINKFEKETKYNPYSEIDKLWMHRDKLDEGVWGLRIVDLENVEELYQLKIGKDKNFNYTVDVDSQIIISSTDKEIRFFKY</sequence>
<reference evidence="1" key="1">
    <citation type="submission" date="2023-07" db="EMBL/GenBank/DDBJ databases">
        <title>Two novel species in the genus Flavivirga.</title>
        <authorList>
            <person name="Kwon K."/>
        </authorList>
    </citation>
    <scope>NUCLEOTIDE SEQUENCE</scope>
    <source>
        <strain evidence="1">KACC 14158</strain>
    </source>
</reference>
<evidence type="ECO:0000313" key="2">
    <source>
        <dbReference type="Proteomes" id="UP001176806"/>
    </source>
</evidence>
<gene>
    <name evidence="1" type="ORF">Q4Q40_00310</name>
</gene>
<proteinExistence type="predicted"/>
<dbReference type="Gene3D" id="2.130.10.10">
    <property type="entry name" value="YVTN repeat-like/Quinoprotein amine dehydrogenase"/>
    <property type="match status" value="1"/>
</dbReference>
<dbReference type="EMBL" id="JAUOEL010000001">
    <property type="protein sequence ID" value="MDO5972610.1"/>
    <property type="molecule type" value="Genomic_DNA"/>
</dbReference>
<evidence type="ECO:0000313" key="1">
    <source>
        <dbReference type="EMBL" id="MDO5972610.1"/>
    </source>
</evidence>
<organism evidence="1 2">
    <name type="scientific">Flavivirga jejuensis</name>
    <dbReference type="NCBI Taxonomy" id="870487"/>
    <lineage>
        <taxon>Bacteria</taxon>
        <taxon>Pseudomonadati</taxon>
        <taxon>Bacteroidota</taxon>
        <taxon>Flavobacteriia</taxon>
        <taxon>Flavobacteriales</taxon>
        <taxon>Flavobacteriaceae</taxon>
        <taxon>Flavivirga</taxon>
    </lineage>
</organism>
<name>A0ABT8WHK7_9FLAO</name>
<evidence type="ECO:0008006" key="3">
    <source>
        <dbReference type="Google" id="ProtNLM"/>
    </source>
</evidence>
<dbReference type="Proteomes" id="UP001176806">
    <property type="component" value="Unassembled WGS sequence"/>
</dbReference>
<dbReference type="InterPro" id="IPR011047">
    <property type="entry name" value="Quinoprotein_ADH-like_sf"/>
</dbReference>
<comment type="caution">
    <text evidence="1">The sequence shown here is derived from an EMBL/GenBank/DDBJ whole genome shotgun (WGS) entry which is preliminary data.</text>
</comment>
<dbReference type="RefSeq" id="WP_303299674.1">
    <property type="nucleotide sequence ID" value="NZ_BAABDA010000042.1"/>
</dbReference>
<dbReference type="InterPro" id="IPR015943">
    <property type="entry name" value="WD40/YVTN_repeat-like_dom_sf"/>
</dbReference>
<protein>
    <recommendedName>
        <fullName evidence="3">Pyrroloquinoline-quinone binding quinoprotein</fullName>
    </recommendedName>
</protein>
<dbReference type="SUPFAM" id="SSF50998">
    <property type="entry name" value="Quinoprotein alcohol dehydrogenase-like"/>
    <property type="match status" value="1"/>
</dbReference>
<keyword evidence="2" id="KW-1185">Reference proteome</keyword>
<accession>A0ABT8WHK7</accession>